<proteinExistence type="predicted"/>
<dbReference type="Pfam" id="PF03108">
    <property type="entry name" value="DBD_Tnp_Mut"/>
    <property type="match status" value="1"/>
</dbReference>
<name>A0A3P6EB08_BRAOL</name>
<dbReference type="EMBL" id="LR031875">
    <property type="protein sequence ID" value="VDD29722.1"/>
    <property type="molecule type" value="Genomic_DNA"/>
</dbReference>
<gene>
    <name evidence="4" type="ORF">BOLC9T55045H</name>
</gene>
<feature type="domain" description="Transposase MuDR plant" evidence="3">
    <location>
        <begin position="286"/>
        <end position="350"/>
    </location>
</feature>
<accession>A0A3P6EB08</accession>
<evidence type="ECO:0000256" key="2">
    <source>
        <dbReference type="SAM" id="MobiDB-lite"/>
    </source>
</evidence>
<organism evidence="4">
    <name type="scientific">Brassica oleracea</name>
    <name type="common">Wild cabbage</name>
    <dbReference type="NCBI Taxonomy" id="3712"/>
    <lineage>
        <taxon>Eukaryota</taxon>
        <taxon>Viridiplantae</taxon>
        <taxon>Streptophyta</taxon>
        <taxon>Embryophyta</taxon>
        <taxon>Tracheophyta</taxon>
        <taxon>Spermatophyta</taxon>
        <taxon>Magnoliopsida</taxon>
        <taxon>eudicotyledons</taxon>
        <taxon>Gunneridae</taxon>
        <taxon>Pentapetalae</taxon>
        <taxon>rosids</taxon>
        <taxon>malvids</taxon>
        <taxon>Brassicales</taxon>
        <taxon>Brassicaceae</taxon>
        <taxon>Brassiceae</taxon>
        <taxon>Brassica</taxon>
    </lineage>
</organism>
<dbReference type="InterPro" id="IPR004332">
    <property type="entry name" value="Transposase_MuDR"/>
</dbReference>
<protein>
    <recommendedName>
        <fullName evidence="3">Transposase MuDR plant domain-containing protein</fullName>
    </recommendedName>
</protein>
<dbReference type="AlphaFoldDB" id="A0A3P6EB08"/>
<sequence length="385" mass="43000">MGHLVRLVVGDWERGDDPTGYMLSPVELKEDGEVKLYMYVRLDCPWLELYVTFGDRDVDSYRRQRREEDGITIITMGVAAHTKITITELEDELEKIRRASYALTQNRVSPPLVVSDDNDSSEDSSSPRAPNVGRMPSIGVISLLDIAPREWLVTEQEDELAVNTTNVLDFGKAASTDDGGRGVSTRIQGERPFEEGASNKNGNGSTEQHEPCLTQMGTGCETQLSLQMERNRKGKGIAEETPIIRNLAKEFDMDSCNLTNTICKGIPTGMKNRDCDILDGSDMTDHLFVGQIFADRDAFNLHMTLYVIANKFRFMIKKSEPEKMLLICSGLNCAWRVYAAKIGGSPCFEIRTLESGHTCSVNERWAFRNHATSNVVGVDWTPDDA</sequence>
<evidence type="ECO:0000313" key="4">
    <source>
        <dbReference type="EMBL" id="VDD29722.1"/>
    </source>
</evidence>
<feature type="region of interest" description="Disordered" evidence="2">
    <location>
        <begin position="176"/>
        <end position="208"/>
    </location>
</feature>
<evidence type="ECO:0000259" key="3">
    <source>
        <dbReference type="Pfam" id="PF03108"/>
    </source>
</evidence>
<keyword evidence="1" id="KW-0175">Coiled coil</keyword>
<feature type="coiled-coil region" evidence="1">
    <location>
        <begin position="79"/>
        <end position="106"/>
    </location>
</feature>
<feature type="region of interest" description="Disordered" evidence="2">
    <location>
        <begin position="109"/>
        <end position="134"/>
    </location>
</feature>
<reference evidence="4" key="1">
    <citation type="submission" date="2018-11" db="EMBL/GenBank/DDBJ databases">
        <authorList>
            <consortium name="Genoscope - CEA"/>
            <person name="William W."/>
        </authorList>
    </citation>
    <scope>NUCLEOTIDE SEQUENCE</scope>
</reference>
<evidence type="ECO:0000256" key="1">
    <source>
        <dbReference type="SAM" id="Coils"/>
    </source>
</evidence>